<dbReference type="AlphaFoldDB" id="A0A238JZQ1"/>
<dbReference type="RefSeq" id="WP_094019602.1">
    <property type="nucleotide sequence ID" value="NZ_FXYF01000002.1"/>
</dbReference>
<sequence length="734" mass="77662">MSNIRSAALALCLLPGFAAAQEDARSILVLDASGSMWGQIDGLTKIEIAQGVVADLLRALPETQELGLTAYGHRTKGDCTDIQTIVAPGPGTRDEIAAQVGKLRPRGKTPMTDAVVQAAEALRYTDEPATVILVSDGIETCNPDPCAAARALEAAGVALTVHVVGFDVSEPEALRQMQCIADETGGRFLMASNATELGSALSEVTQTQPAATYPTVLVAQDGENGGQIDSALIWNLSRGEEVLVDFQRDPTIALDLTAGTYTVSVLRPADEASVEKTFDVVDAGQTVTLVLPSSLPLAAVSGPESAVAGATVPITWEGPDAKGDYIAVSVPDDTGYLNYVYTREGSPGPLVMPPEPGTYELRYVLADGRVTLATQTIAVTEALASLEAAAEAPAGATIPVTWDGPDYQGDYITVSVPGDDGYVNYTYTRDGAPLDLQMPPEPGDYELRYVMAQDRTVLATRPITVAEVSATLDAPASAAAGAGIPVGWSGPDYQGDYITVSVPGDEGYVTYTYTREGTPLTLTMPAEPGTFEVRYVMGQKKRVLATQTIEVTSVSATLDAPDEARAGAPVLVGWDGPGYQPDYISVAEPGMEPGKYLAYTYVREGTPLILEMPVEPGTYEIRYVAASDGRTVIGTRPITLTEVTATLDAPDSIPAGGVLGVNWDGPDYKNDYIALAREGDPDNTHAVYAYTREDSPVVLKLPEGPGRYELRYVLGQDRKVIARKPVELTYKPAQ</sequence>
<keyword evidence="4" id="KW-1185">Reference proteome</keyword>
<keyword evidence="1" id="KW-0732">Signal</keyword>
<dbReference type="EMBL" id="FXYF01000002">
    <property type="protein sequence ID" value="SMX35983.1"/>
    <property type="molecule type" value="Genomic_DNA"/>
</dbReference>
<feature type="chain" id="PRO_5013212239" evidence="1">
    <location>
        <begin position="21"/>
        <end position="734"/>
    </location>
</feature>
<dbReference type="Pfam" id="PF13519">
    <property type="entry name" value="VWA_2"/>
    <property type="match status" value="1"/>
</dbReference>
<evidence type="ECO:0000256" key="1">
    <source>
        <dbReference type="SAM" id="SignalP"/>
    </source>
</evidence>
<dbReference type="OrthoDB" id="9783818at2"/>
<evidence type="ECO:0000313" key="4">
    <source>
        <dbReference type="Proteomes" id="UP000207598"/>
    </source>
</evidence>
<dbReference type="Proteomes" id="UP000207598">
    <property type="component" value="Unassembled WGS sequence"/>
</dbReference>
<dbReference type="InterPro" id="IPR002035">
    <property type="entry name" value="VWF_A"/>
</dbReference>
<dbReference type="PROSITE" id="PS50234">
    <property type="entry name" value="VWFA"/>
    <property type="match status" value="1"/>
</dbReference>
<dbReference type="Gene3D" id="3.40.50.410">
    <property type="entry name" value="von Willebrand factor, type A domain"/>
    <property type="match status" value="1"/>
</dbReference>
<organism evidence="3 4">
    <name type="scientific">Maliponia aquimaris</name>
    <dbReference type="NCBI Taxonomy" id="1673631"/>
    <lineage>
        <taxon>Bacteria</taxon>
        <taxon>Pseudomonadati</taxon>
        <taxon>Pseudomonadota</taxon>
        <taxon>Alphaproteobacteria</taxon>
        <taxon>Rhodobacterales</taxon>
        <taxon>Paracoccaceae</taxon>
        <taxon>Maliponia</taxon>
    </lineage>
</organism>
<feature type="domain" description="VWFA" evidence="2">
    <location>
        <begin position="25"/>
        <end position="204"/>
    </location>
</feature>
<dbReference type="SMART" id="SM00327">
    <property type="entry name" value="VWA"/>
    <property type="match status" value="1"/>
</dbReference>
<accession>A0A238JZQ1</accession>
<evidence type="ECO:0000259" key="2">
    <source>
        <dbReference type="PROSITE" id="PS50234"/>
    </source>
</evidence>
<protein>
    <submittedName>
        <fullName evidence="3">von Willebrand factor type A domain protein</fullName>
    </submittedName>
</protein>
<gene>
    <name evidence="3" type="ORF">MAA8898_00713</name>
</gene>
<proteinExistence type="predicted"/>
<feature type="signal peptide" evidence="1">
    <location>
        <begin position="1"/>
        <end position="20"/>
    </location>
</feature>
<name>A0A238JZQ1_9RHOB</name>
<evidence type="ECO:0000313" key="3">
    <source>
        <dbReference type="EMBL" id="SMX35983.1"/>
    </source>
</evidence>
<reference evidence="3 4" key="1">
    <citation type="submission" date="2017-05" db="EMBL/GenBank/DDBJ databases">
        <authorList>
            <person name="Song R."/>
            <person name="Chenine A.L."/>
            <person name="Ruprecht R.M."/>
        </authorList>
    </citation>
    <scope>NUCLEOTIDE SEQUENCE [LARGE SCALE GENOMIC DNA]</scope>
    <source>
        <strain evidence="3 4">CECT 8898</strain>
    </source>
</reference>
<dbReference type="SUPFAM" id="SSF53300">
    <property type="entry name" value="vWA-like"/>
    <property type="match status" value="1"/>
</dbReference>
<dbReference type="InterPro" id="IPR036465">
    <property type="entry name" value="vWFA_dom_sf"/>
</dbReference>